<name>A0ABW5ZSY2_9FLAO</name>
<organism evidence="2 3">
    <name type="scientific">Psychroserpens luteus</name>
    <dbReference type="NCBI Taxonomy" id="1434066"/>
    <lineage>
        <taxon>Bacteria</taxon>
        <taxon>Pseudomonadati</taxon>
        <taxon>Bacteroidota</taxon>
        <taxon>Flavobacteriia</taxon>
        <taxon>Flavobacteriales</taxon>
        <taxon>Flavobacteriaceae</taxon>
        <taxon>Psychroserpens</taxon>
    </lineage>
</organism>
<protein>
    <recommendedName>
        <fullName evidence="4">LTXXQ motif family protein</fullName>
    </recommendedName>
</protein>
<evidence type="ECO:0000313" key="3">
    <source>
        <dbReference type="Proteomes" id="UP001597548"/>
    </source>
</evidence>
<keyword evidence="3" id="KW-1185">Reference proteome</keyword>
<sequence length="149" mass="17864">MKKTFITLLFLALTFCGFAQDKQRQERFKALKVAFITEKLEFTETEAQKFWPIYNAFEKERDMLRNNSREMRRNLKIESLSETDAKKLLKDFLAFEEEQQKLKSDLVESLLTAIPAKKVILLKLVEEQFKKQMMEEWKKRHEKPEKNAP</sequence>
<evidence type="ECO:0000313" key="2">
    <source>
        <dbReference type="EMBL" id="MFD2916140.1"/>
    </source>
</evidence>
<keyword evidence="1" id="KW-0732">Signal</keyword>
<feature type="chain" id="PRO_5045576780" description="LTXXQ motif family protein" evidence="1">
    <location>
        <begin position="20"/>
        <end position="149"/>
    </location>
</feature>
<comment type="caution">
    <text evidence="2">The sequence shown here is derived from an EMBL/GenBank/DDBJ whole genome shotgun (WGS) entry which is preliminary data.</text>
</comment>
<evidence type="ECO:0008006" key="4">
    <source>
        <dbReference type="Google" id="ProtNLM"/>
    </source>
</evidence>
<evidence type="ECO:0000256" key="1">
    <source>
        <dbReference type="SAM" id="SignalP"/>
    </source>
</evidence>
<proteinExistence type="predicted"/>
<reference evidence="3" key="1">
    <citation type="journal article" date="2019" name="Int. J. Syst. Evol. Microbiol.">
        <title>The Global Catalogue of Microorganisms (GCM) 10K type strain sequencing project: providing services to taxonomists for standard genome sequencing and annotation.</title>
        <authorList>
            <consortium name="The Broad Institute Genomics Platform"/>
            <consortium name="The Broad Institute Genome Sequencing Center for Infectious Disease"/>
            <person name="Wu L."/>
            <person name="Ma J."/>
        </authorList>
    </citation>
    <scope>NUCLEOTIDE SEQUENCE [LARGE SCALE GENOMIC DNA]</scope>
    <source>
        <strain evidence="3">KCTC 32514</strain>
    </source>
</reference>
<feature type="signal peptide" evidence="1">
    <location>
        <begin position="1"/>
        <end position="19"/>
    </location>
</feature>
<gene>
    <name evidence="2" type="ORF">ACFS29_10860</name>
</gene>
<dbReference type="Proteomes" id="UP001597548">
    <property type="component" value="Unassembled WGS sequence"/>
</dbReference>
<accession>A0ABW5ZSY2</accession>
<dbReference type="EMBL" id="JBHUOS010000009">
    <property type="protein sequence ID" value="MFD2916140.1"/>
    <property type="molecule type" value="Genomic_DNA"/>
</dbReference>
<dbReference type="RefSeq" id="WP_194508150.1">
    <property type="nucleotide sequence ID" value="NZ_JADILU010000004.1"/>
</dbReference>